<comment type="caution">
    <text evidence="1">The sequence shown here is derived from an EMBL/GenBank/DDBJ whole genome shotgun (WGS) entry which is preliminary data.</text>
</comment>
<sequence length="50" mass="5633">MSAFAPIGVDIVLDEADCIEIFRRGKRLNFVPMIKPEMIDRAIDIALEKA</sequence>
<accession>A0AAW9U0A9</accession>
<evidence type="ECO:0000313" key="1">
    <source>
        <dbReference type="EMBL" id="MQW38096.1"/>
    </source>
</evidence>
<reference evidence="1 2" key="1">
    <citation type="journal article" date="2013" name="Genome Biol.">
        <title>Comparative genomics of the core and accessory genomes of 48 Sinorhizobium strains comprising five genospecies.</title>
        <authorList>
            <person name="Sugawara M."/>
            <person name="Epstein B."/>
            <person name="Badgley B.D."/>
            <person name="Unno T."/>
            <person name="Xu L."/>
            <person name="Reese J."/>
            <person name="Gyaneshwar P."/>
            <person name="Denny R."/>
            <person name="Mudge J."/>
            <person name="Bharti A.K."/>
            <person name="Farmer A.D."/>
            <person name="May G.D."/>
            <person name="Woodward J.E."/>
            <person name="Medigue C."/>
            <person name="Vallenet D."/>
            <person name="Lajus A."/>
            <person name="Rouy Z."/>
            <person name="Martinez-Vaz B."/>
            <person name="Tiffin P."/>
            <person name="Young N.D."/>
            <person name="Sadowsky M.J."/>
        </authorList>
    </citation>
    <scope>NUCLEOTIDE SEQUENCE [LARGE SCALE GENOMIC DNA]</scope>
    <source>
        <strain evidence="1 2">N6B1</strain>
    </source>
</reference>
<name>A0AAW9U0A9_RHIML</name>
<dbReference type="Proteomes" id="UP000429484">
    <property type="component" value="Unassembled WGS sequence"/>
</dbReference>
<gene>
    <name evidence="1" type="ORF">GHK53_36525</name>
</gene>
<proteinExistence type="predicted"/>
<dbReference type="RefSeq" id="WP_003527077.1">
    <property type="nucleotide sequence ID" value="NZ_CP021808.1"/>
</dbReference>
<dbReference type="InterPro" id="IPR054259">
    <property type="entry name" value="DUF6990"/>
</dbReference>
<evidence type="ECO:0000313" key="2">
    <source>
        <dbReference type="Proteomes" id="UP000429484"/>
    </source>
</evidence>
<dbReference type="EMBL" id="WISR01000294">
    <property type="protein sequence ID" value="MQW38096.1"/>
    <property type="molecule type" value="Genomic_DNA"/>
</dbReference>
<dbReference type="AlphaFoldDB" id="A0AAW9U0A9"/>
<organism evidence="1 2">
    <name type="scientific">Rhizobium meliloti</name>
    <name type="common">Ensifer meliloti</name>
    <name type="synonym">Sinorhizobium meliloti</name>
    <dbReference type="NCBI Taxonomy" id="382"/>
    <lineage>
        <taxon>Bacteria</taxon>
        <taxon>Pseudomonadati</taxon>
        <taxon>Pseudomonadota</taxon>
        <taxon>Alphaproteobacteria</taxon>
        <taxon>Hyphomicrobiales</taxon>
        <taxon>Rhizobiaceae</taxon>
        <taxon>Sinorhizobium/Ensifer group</taxon>
        <taxon>Sinorhizobium</taxon>
    </lineage>
</organism>
<protein>
    <submittedName>
        <fullName evidence="1">Uncharacterized protein</fullName>
    </submittedName>
</protein>
<dbReference type="Pfam" id="PF22499">
    <property type="entry name" value="DUF6990"/>
    <property type="match status" value="1"/>
</dbReference>